<dbReference type="Proteomes" id="UP000887578">
    <property type="component" value="Unplaced"/>
</dbReference>
<sequence length="341" mass="38556">MSIIIPIPSDDNGNLMKILASQNLEFTVTNASFSSVMALIYNPPAKTSPSRTSKTAKTVIVNGNTEIHSKLATNGYSNYSVTVKSYYEASLNLEFTVTNSSFSSVMALIYNPTAKPSPPSKSKTAKTVIINGNTEIHSKLATNGYSNYSVTVKSFFDLVLELFSQSFDLNESIDSFTPTSCNIVEESDDEKYFSARQSPVQTSTNMEDTDDQYYSPHENYDGSDYEPAPKRKRYHNKYGGICCEYLQQCQNCRKHVLPESNFSSFDILLHAFFHNQMYRYRCISCKIEWNNQEKRHKFGCTEPKIIDILQFPNIPSLLISSSLKCFPKAVQELKAKGQWNF</sequence>
<dbReference type="AlphaFoldDB" id="A0A914P5L9"/>
<name>A0A914P5L9_9BILA</name>
<keyword evidence="2" id="KW-1185">Reference proteome</keyword>
<proteinExistence type="predicted"/>
<evidence type="ECO:0000313" key="3">
    <source>
        <dbReference type="WBParaSite" id="PDA_v2.g12643.t1"/>
    </source>
</evidence>
<accession>A0A914P5L9</accession>
<reference evidence="3" key="1">
    <citation type="submission" date="2022-11" db="UniProtKB">
        <authorList>
            <consortium name="WormBaseParasite"/>
        </authorList>
    </citation>
    <scope>IDENTIFICATION</scope>
</reference>
<evidence type="ECO:0000256" key="1">
    <source>
        <dbReference type="SAM" id="MobiDB-lite"/>
    </source>
</evidence>
<feature type="region of interest" description="Disordered" evidence="1">
    <location>
        <begin position="194"/>
        <end position="226"/>
    </location>
</feature>
<evidence type="ECO:0000313" key="2">
    <source>
        <dbReference type="Proteomes" id="UP000887578"/>
    </source>
</evidence>
<protein>
    <submittedName>
        <fullName evidence="3">Uncharacterized protein</fullName>
    </submittedName>
</protein>
<feature type="compositionally biased region" description="Polar residues" evidence="1">
    <location>
        <begin position="195"/>
        <end position="206"/>
    </location>
</feature>
<dbReference type="WBParaSite" id="PDA_v2.g12643.t1">
    <property type="protein sequence ID" value="PDA_v2.g12643.t1"/>
    <property type="gene ID" value="PDA_v2.g12643"/>
</dbReference>
<organism evidence="2 3">
    <name type="scientific">Panagrolaimus davidi</name>
    <dbReference type="NCBI Taxonomy" id="227884"/>
    <lineage>
        <taxon>Eukaryota</taxon>
        <taxon>Metazoa</taxon>
        <taxon>Ecdysozoa</taxon>
        <taxon>Nematoda</taxon>
        <taxon>Chromadorea</taxon>
        <taxon>Rhabditida</taxon>
        <taxon>Tylenchina</taxon>
        <taxon>Panagrolaimomorpha</taxon>
        <taxon>Panagrolaimoidea</taxon>
        <taxon>Panagrolaimidae</taxon>
        <taxon>Panagrolaimus</taxon>
    </lineage>
</organism>